<keyword evidence="2" id="KW-0349">Heme</keyword>
<dbReference type="GO" id="GO:0020037">
    <property type="term" value="F:heme binding"/>
    <property type="evidence" value="ECO:0007669"/>
    <property type="project" value="InterPro"/>
</dbReference>
<keyword evidence="4" id="KW-1185">Reference proteome</keyword>
<dbReference type="InterPro" id="IPR001128">
    <property type="entry name" value="Cyt_P450"/>
</dbReference>
<comment type="similarity">
    <text evidence="1 2">Belongs to the cytochrome P450 family.</text>
</comment>
<dbReference type="GO" id="GO:0004497">
    <property type="term" value="F:monooxygenase activity"/>
    <property type="evidence" value="ECO:0007669"/>
    <property type="project" value="UniProtKB-KW"/>
</dbReference>
<dbReference type="Pfam" id="PF00067">
    <property type="entry name" value="p450"/>
    <property type="match status" value="1"/>
</dbReference>
<keyword evidence="2" id="KW-0503">Monooxygenase</keyword>
<gene>
    <name evidence="3" type="ORF">MoryE10_19360</name>
</gene>
<keyword evidence="2" id="KW-0560">Oxidoreductase</keyword>
<reference evidence="3" key="1">
    <citation type="submission" date="2019-06" db="EMBL/GenBank/DDBJ databases">
        <title>Complete genome sequence of Methylogaea oryzae strain JCM16910.</title>
        <authorList>
            <person name="Asakawa S."/>
        </authorList>
    </citation>
    <scope>NUCLEOTIDE SEQUENCE</scope>
    <source>
        <strain evidence="3">E10</strain>
    </source>
</reference>
<keyword evidence="2" id="KW-0408">Iron</keyword>
<accession>A0A8D4VNV0</accession>
<evidence type="ECO:0000256" key="1">
    <source>
        <dbReference type="ARBA" id="ARBA00010617"/>
    </source>
</evidence>
<dbReference type="Proteomes" id="UP000824988">
    <property type="component" value="Chromosome"/>
</dbReference>
<dbReference type="CDD" id="cd11053">
    <property type="entry name" value="CYP110-like"/>
    <property type="match status" value="1"/>
</dbReference>
<organism evidence="3 4">
    <name type="scientific">Methylogaea oryzae</name>
    <dbReference type="NCBI Taxonomy" id="1295382"/>
    <lineage>
        <taxon>Bacteria</taxon>
        <taxon>Pseudomonadati</taxon>
        <taxon>Pseudomonadota</taxon>
        <taxon>Gammaproteobacteria</taxon>
        <taxon>Methylococcales</taxon>
        <taxon>Methylococcaceae</taxon>
        <taxon>Methylogaea</taxon>
    </lineage>
</organism>
<dbReference type="GO" id="GO:0016705">
    <property type="term" value="F:oxidoreductase activity, acting on paired donors, with incorporation or reduction of molecular oxygen"/>
    <property type="evidence" value="ECO:0007669"/>
    <property type="project" value="InterPro"/>
</dbReference>
<name>A0A8D4VNV0_9GAMM</name>
<dbReference type="AlphaFoldDB" id="A0A8D4VNV0"/>
<dbReference type="InterPro" id="IPR017972">
    <property type="entry name" value="Cyt_P450_CS"/>
</dbReference>
<evidence type="ECO:0000313" key="3">
    <source>
        <dbReference type="EMBL" id="BBL71330.1"/>
    </source>
</evidence>
<dbReference type="KEGG" id="moz:MoryE10_19360"/>
<dbReference type="GO" id="GO:0005506">
    <property type="term" value="F:iron ion binding"/>
    <property type="evidence" value="ECO:0007669"/>
    <property type="project" value="InterPro"/>
</dbReference>
<keyword evidence="2" id="KW-0479">Metal-binding</keyword>
<evidence type="ECO:0000256" key="2">
    <source>
        <dbReference type="RuleBase" id="RU000461"/>
    </source>
</evidence>
<dbReference type="InterPro" id="IPR050121">
    <property type="entry name" value="Cytochrome_P450_monoxygenase"/>
</dbReference>
<dbReference type="PANTHER" id="PTHR24305:SF166">
    <property type="entry name" value="CYTOCHROME P450 12A4, MITOCHONDRIAL-RELATED"/>
    <property type="match status" value="1"/>
</dbReference>
<dbReference type="PANTHER" id="PTHR24305">
    <property type="entry name" value="CYTOCHROME P450"/>
    <property type="match status" value="1"/>
</dbReference>
<protein>
    <submittedName>
        <fullName evidence="3">Cytochrome P450</fullName>
    </submittedName>
</protein>
<sequence length="409" mass="45287">MRARYGDPFTMHTVGLTVVTGNPDGIRQIFSAPFGTYHVDLPRSLRRVLGQHSLNGLDGEARRRTRKLLAPGFHGDSLRNLAGVIHATAVEALSGWTDGEVRDARQAMHAIGLDVILKTMFGVEQAARLGEFRQAVLGLTQSLGSMAYLLSTVLRIDRDDWPPNRRLDAARERLAALLRENIAVRRADGAPRVDILSRLMEARAEDGAGFSDDALVDNLITNLVAGHEPSVLTLTWAFAWLGRHPQAAARLQEEIDGLGSDDDFAAIQALPYLDAVVKECLRLYPAVPEVMRMLSVPFELCGYALPAGINVAACAALLHMDPALYPDPERFYPERFLERTFNGFEFIPFGGGERICVGNQYSVFEIKIILAVLLRRGRFSLLDTRPVRVTRCGFLMGPADVLVRYREKP</sequence>
<dbReference type="EMBL" id="AP019782">
    <property type="protein sequence ID" value="BBL71330.1"/>
    <property type="molecule type" value="Genomic_DNA"/>
</dbReference>
<evidence type="ECO:0000313" key="4">
    <source>
        <dbReference type="Proteomes" id="UP000824988"/>
    </source>
</evidence>
<dbReference type="PROSITE" id="PS00086">
    <property type="entry name" value="CYTOCHROME_P450"/>
    <property type="match status" value="1"/>
</dbReference>
<proteinExistence type="inferred from homology"/>